<dbReference type="AlphaFoldDB" id="A0A1I3C7S9"/>
<keyword evidence="3" id="KW-1185">Reference proteome</keyword>
<gene>
    <name evidence="2" type="ORF">SAMN05192551_102262</name>
</gene>
<dbReference type="EMBL" id="FOQA01000002">
    <property type="protein sequence ID" value="SFH70463.1"/>
    <property type="molecule type" value="Genomic_DNA"/>
</dbReference>
<evidence type="ECO:0000259" key="1">
    <source>
        <dbReference type="Pfam" id="PF26154"/>
    </source>
</evidence>
<accession>A0A1I3C7S9</accession>
<evidence type="ECO:0000313" key="2">
    <source>
        <dbReference type="EMBL" id="SFH70463.1"/>
    </source>
</evidence>
<protein>
    <recommendedName>
        <fullName evidence="1">DUF8042 domain-containing protein</fullName>
    </recommendedName>
</protein>
<evidence type="ECO:0000313" key="3">
    <source>
        <dbReference type="Proteomes" id="UP000199287"/>
    </source>
</evidence>
<dbReference type="Proteomes" id="UP000199287">
    <property type="component" value="Unassembled WGS sequence"/>
</dbReference>
<dbReference type="STRING" id="69895.SAMN05192551_102262"/>
<dbReference type="RefSeq" id="WP_093370562.1">
    <property type="nucleotide sequence ID" value="NZ_FOQA01000002.1"/>
</dbReference>
<name>A0A1I3C7S9_9FIRM</name>
<feature type="domain" description="DUF8042" evidence="1">
    <location>
        <begin position="1"/>
        <end position="118"/>
    </location>
</feature>
<dbReference type="InterPro" id="IPR058355">
    <property type="entry name" value="DUF8042"/>
</dbReference>
<dbReference type="OrthoDB" id="2874105at2"/>
<organism evidence="2 3">
    <name type="scientific">Tindallia magadiensis</name>
    <dbReference type="NCBI Taxonomy" id="69895"/>
    <lineage>
        <taxon>Bacteria</taxon>
        <taxon>Bacillati</taxon>
        <taxon>Bacillota</taxon>
        <taxon>Clostridia</taxon>
        <taxon>Peptostreptococcales</taxon>
        <taxon>Tindalliaceae</taxon>
        <taxon>Tindallia</taxon>
    </lineage>
</organism>
<proteinExistence type="predicted"/>
<dbReference type="Pfam" id="PF26154">
    <property type="entry name" value="DUF8042"/>
    <property type="match status" value="1"/>
</dbReference>
<reference evidence="3" key="1">
    <citation type="submission" date="2016-10" db="EMBL/GenBank/DDBJ databases">
        <authorList>
            <person name="Varghese N."/>
            <person name="Submissions S."/>
        </authorList>
    </citation>
    <scope>NUCLEOTIDE SEQUENCE [LARGE SCALE GENOMIC DNA]</scope>
    <source>
        <strain evidence="3">Z-7934</strain>
    </source>
</reference>
<sequence>MQENREVMIQAQELMQTIHEAVDHMIKQLEELRYEETIQLLEDVVKGTESVQMALLPLAEEEEASKLQSLHKDLMEKVDKYLDFYRDKEHEAMKEQMSMAIVESLKKWHREMEELIKPHIDH</sequence>